<evidence type="ECO:0000313" key="5">
    <source>
        <dbReference type="EMBL" id="MBT1156649.1"/>
    </source>
</evidence>
<evidence type="ECO:0000256" key="1">
    <source>
        <dbReference type="ARBA" id="ARBA00023015"/>
    </source>
</evidence>
<keyword evidence="1" id="KW-0805">Transcription regulation</keyword>
<reference evidence="5" key="1">
    <citation type="journal article" date="2021" name="Microorganisms">
        <title>Phylogenomic Reconstruction and Metabolic Potential of the Genus Aminobacter.</title>
        <authorList>
            <person name="Artuso I."/>
            <person name="Turrini P."/>
            <person name="Pirolo M."/>
            <person name="Lugli G.A."/>
            <person name="Ventura M."/>
            <person name="Visca P."/>
        </authorList>
    </citation>
    <scope>NUCLEOTIDE SEQUENCE</scope>
    <source>
        <strain evidence="5">LMG 26462</strain>
    </source>
</reference>
<dbReference type="CDD" id="cd00090">
    <property type="entry name" value="HTH_ARSR"/>
    <property type="match status" value="1"/>
</dbReference>
<dbReference type="InterPro" id="IPR051081">
    <property type="entry name" value="HTH_MetalResp_TranReg"/>
</dbReference>
<evidence type="ECO:0000256" key="2">
    <source>
        <dbReference type="ARBA" id="ARBA00023125"/>
    </source>
</evidence>
<name>A0A9X1D6C6_9HYPH</name>
<protein>
    <submittedName>
        <fullName evidence="5">Winged helix-turn-helix transcriptional regulator</fullName>
    </submittedName>
</protein>
<dbReference type="InterPro" id="IPR001845">
    <property type="entry name" value="HTH_ArsR_DNA-bd_dom"/>
</dbReference>
<dbReference type="InterPro" id="IPR036390">
    <property type="entry name" value="WH_DNA-bd_sf"/>
</dbReference>
<organism evidence="5 6">
    <name type="scientific">Aminobacter anthyllidis</name>
    <dbReference type="NCBI Taxonomy" id="1035067"/>
    <lineage>
        <taxon>Bacteria</taxon>
        <taxon>Pseudomonadati</taxon>
        <taxon>Pseudomonadota</taxon>
        <taxon>Alphaproteobacteria</taxon>
        <taxon>Hyphomicrobiales</taxon>
        <taxon>Phyllobacteriaceae</taxon>
        <taxon>Aminobacter</taxon>
    </lineage>
</organism>
<dbReference type="Proteomes" id="UP001138921">
    <property type="component" value="Unassembled WGS sequence"/>
</dbReference>
<dbReference type="Gene3D" id="1.10.10.10">
    <property type="entry name" value="Winged helix-like DNA-binding domain superfamily/Winged helix DNA-binding domain"/>
    <property type="match status" value="1"/>
</dbReference>
<reference evidence="5" key="2">
    <citation type="submission" date="2021-03" db="EMBL/GenBank/DDBJ databases">
        <authorList>
            <person name="Artuso I."/>
            <person name="Turrini P."/>
            <person name="Pirolo M."/>
            <person name="Lugli G.A."/>
            <person name="Ventura M."/>
            <person name="Visca P."/>
        </authorList>
    </citation>
    <scope>NUCLEOTIDE SEQUENCE</scope>
    <source>
        <strain evidence="5">LMG 26462</strain>
    </source>
</reference>
<keyword evidence="2" id="KW-0238">DNA-binding</keyword>
<dbReference type="GO" id="GO:0003700">
    <property type="term" value="F:DNA-binding transcription factor activity"/>
    <property type="evidence" value="ECO:0007669"/>
    <property type="project" value="InterPro"/>
</dbReference>
<gene>
    <name evidence="5" type="ORF">J1C56_13700</name>
</gene>
<dbReference type="PROSITE" id="PS50987">
    <property type="entry name" value="HTH_ARSR_2"/>
    <property type="match status" value="1"/>
</dbReference>
<comment type="caution">
    <text evidence="5">The sequence shown here is derived from an EMBL/GenBank/DDBJ whole genome shotgun (WGS) entry which is preliminary data.</text>
</comment>
<dbReference type="GO" id="GO:0003677">
    <property type="term" value="F:DNA binding"/>
    <property type="evidence" value="ECO:0007669"/>
    <property type="project" value="UniProtKB-KW"/>
</dbReference>
<dbReference type="Pfam" id="PF01022">
    <property type="entry name" value="HTH_5"/>
    <property type="match status" value="1"/>
</dbReference>
<dbReference type="EMBL" id="JAFLWW010000003">
    <property type="protein sequence ID" value="MBT1156649.1"/>
    <property type="molecule type" value="Genomic_DNA"/>
</dbReference>
<feature type="domain" description="HTH arsR-type" evidence="4">
    <location>
        <begin position="5"/>
        <end position="98"/>
    </location>
</feature>
<dbReference type="PANTHER" id="PTHR33154">
    <property type="entry name" value="TRANSCRIPTIONAL REGULATOR, ARSR FAMILY"/>
    <property type="match status" value="1"/>
</dbReference>
<dbReference type="InterPro" id="IPR011991">
    <property type="entry name" value="ArsR-like_HTH"/>
</dbReference>
<proteinExistence type="predicted"/>
<keyword evidence="6" id="KW-1185">Reference proteome</keyword>
<accession>A0A9X1D6C6</accession>
<dbReference type="AlphaFoldDB" id="A0A9X1D6C6"/>
<sequence>MKPKKLTANAEAAASLLTLMGNEKRLMIMSHLLDTEMSVGAIAEKVSLSQSALSQHLARLRNEELVETRRDRQMIYYTCKSEAVRKLLGTLEGIFENA</sequence>
<dbReference type="NCBIfam" id="NF033788">
    <property type="entry name" value="HTH_metalloreg"/>
    <property type="match status" value="1"/>
</dbReference>
<evidence type="ECO:0000256" key="3">
    <source>
        <dbReference type="ARBA" id="ARBA00023163"/>
    </source>
</evidence>
<dbReference type="PANTHER" id="PTHR33154:SF28">
    <property type="entry name" value="HTH-TYPE TRANSCRIPTIONAL REGULATOR YGAV-RELATED"/>
    <property type="match status" value="1"/>
</dbReference>
<evidence type="ECO:0000313" key="6">
    <source>
        <dbReference type="Proteomes" id="UP001138921"/>
    </source>
</evidence>
<dbReference type="PRINTS" id="PR00778">
    <property type="entry name" value="HTHARSR"/>
</dbReference>
<dbReference type="RefSeq" id="WP_214390043.1">
    <property type="nucleotide sequence ID" value="NZ_JAFLWW010000003.1"/>
</dbReference>
<dbReference type="InterPro" id="IPR036388">
    <property type="entry name" value="WH-like_DNA-bd_sf"/>
</dbReference>
<keyword evidence="3" id="KW-0804">Transcription</keyword>
<dbReference type="SUPFAM" id="SSF46785">
    <property type="entry name" value="Winged helix' DNA-binding domain"/>
    <property type="match status" value="1"/>
</dbReference>
<evidence type="ECO:0000259" key="4">
    <source>
        <dbReference type="PROSITE" id="PS50987"/>
    </source>
</evidence>
<dbReference type="SMART" id="SM00418">
    <property type="entry name" value="HTH_ARSR"/>
    <property type="match status" value="1"/>
</dbReference>